<organism evidence="1 2">
    <name type="scientific">Pseudoduganella dura</name>
    <dbReference type="NCBI Taxonomy" id="321982"/>
    <lineage>
        <taxon>Bacteria</taxon>
        <taxon>Pseudomonadati</taxon>
        <taxon>Pseudomonadota</taxon>
        <taxon>Betaproteobacteria</taxon>
        <taxon>Burkholderiales</taxon>
        <taxon>Oxalobacteraceae</taxon>
        <taxon>Telluria group</taxon>
        <taxon>Pseudoduganella</taxon>
    </lineage>
</organism>
<dbReference type="Proteomes" id="UP000431684">
    <property type="component" value="Unassembled WGS sequence"/>
</dbReference>
<dbReference type="AlphaFoldDB" id="A0A6I3XGA5"/>
<dbReference type="EMBL" id="WNWM01000002">
    <property type="protein sequence ID" value="MUI12282.1"/>
    <property type="molecule type" value="Genomic_DNA"/>
</dbReference>
<proteinExistence type="predicted"/>
<evidence type="ECO:0000313" key="1">
    <source>
        <dbReference type="EMBL" id="MUI12282.1"/>
    </source>
</evidence>
<comment type="caution">
    <text evidence="1">The sequence shown here is derived from an EMBL/GenBank/DDBJ whole genome shotgun (WGS) entry which is preliminary data.</text>
</comment>
<gene>
    <name evidence="1" type="ORF">GJV26_07295</name>
</gene>
<dbReference type="RefSeq" id="WP_155708254.1">
    <property type="nucleotide sequence ID" value="NZ_BMWU01000034.1"/>
</dbReference>
<reference evidence="1 2" key="1">
    <citation type="submission" date="2019-11" db="EMBL/GenBank/DDBJ databases">
        <title>Draft Genome Sequences of Six Type Strains of the Genus Massilia.</title>
        <authorList>
            <person name="Miess H."/>
            <person name="Frediansyah A."/>
            <person name="Goeker M."/>
            <person name="Gross H."/>
        </authorList>
    </citation>
    <scope>NUCLEOTIDE SEQUENCE [LARGE SCALE GENOMIC DNA]</scope>
    <source>
        <strain evidence="1 2">DSM 17513</strain>
    </source>
</reference>
<accession>A0A6I3XGA5</accession>
<sequence>MPWSPPGTGWRPRKSGSIADGKGICALRKIICGGRRKKAGLKQQCVSTSATWSSDKYLSNIFIRLPALLAFCHAQGSADLILVDDISLPGPGSPLRMDQRFCGTQSIFDFPH</sequence>
<evidence type="ECO:0000313" key="2">
    <source>
        <dbReference type="Proteomes" id="UP000431684"/>
    </source>
</evidence>
<protein>
    <submittedName>
        <fullName evidence="1">Uncharacterized protein</fullName>
    </submittedName>
</protein>
<keyword evidence="2" id="KW-1185">Reference proteome</keyword>
<name>A0A6I3XGA5_9BURK</name>